<sequence>MAALTIGKIIAAIDDAANGRMPVGTCGDAWGARSATDPRPTQTPATGLDRTLAAFRGED</sequence>
<gene>
    <name evidence="2" type="ORF">D4Q52_14110</name>
</gene>
<evidence type="ECO:0000313" key="2">
    <source>
        <dbReference type="EMBL" id="RJF73990.1"/>
    </source>
</evidence>
<comment type="caution">
    <text evidence="2">The sequence shown here is derived from an EMBL/GenBank/DDBJ whole genome shotgun (WGS) entry which is preliminary data.</text>
</comment>
<evidence type="ECO:0000313" key="3">
    <source>
        <dbReference type="Proteomes" id="UP000285523"/>
    </source>
</evidence>
<proteinExistence type="predicted"/>
<protein>
    <submittedName>
        <fullName evidence="2">Uncharacterized protein</fullName>
    </submittedName>
</protein>
<reference evidence="2 3" key="1">
    <citation type="submission" date="2018-09" db="EMBL/GenBank/DDBJ databases">
        <title>Draft genome sequence of Rhodopseudomonas palustris 2.1.18.</title>
        <authorList>
            <person name="Robertson S.L."/>
            <person name="Meyer T.E."/>
            <person name="Kyndt J.A."/>
        </authorList>
    </citation>
    <scope>NUCLEOTIDE SEQUENCE [LARGE SCALE GENOMIC DNA]</scope>
    <source>
        <strain evidence="2 3">2.1.18</strain>
    </source>
</reference>
<accession>A0A418VDD1</accession>
<evidence type="ECO:0000256" key="1">
    <source>
        <dbReference type="SAM" id="MobiDB-lite"/>
    </source>
</evidence>
<dbReference type="Proteomes" id="UP000285523">
    <property type="component" value="Unassembled WGS sequence"/>
</dbReference>
<name>A0A418VDD1_RHOPL</name>
<organism evidence="2 3">
    <name type="scientific">Rhodopseudomonas palustris</name>
    <dbReference type="NCBI Taxonomy" id="1076"/>
    <lineage>
        <taxon>Bacteria</taxon>
        <taxon>Pseudomonadati</taxon>
        <taxon>Pseudomonadota</taxon>
        <taxon>Alphaproteobacteria</taxon>
        <taxon>Hyphomicrobiales</taxon>
        <taxon>Nitrobacteraceae</taxon>
        <taxon>Rhodopseudomonas</taxon>
    </lineage>
</organism>
<feature type="region of interest" description="Disordered" evidence="1">
    <location>
        <begin position="30"/>
        <end position="59"/>
    </location>
</feature>
<dbReference type="EMBL" id="QYYD01000013">
    <property type="protein sequence ID" value="RJF73990.1"/>
    <property type="molecule type" value="Genomic_DNA"/>
</dbReference>
<dbReference type="AlphaFoldDB" id="A0A418VDD1"/>